<proteinExistence type="predicted"/>
<comment type="caution">
    <text evidence="1">The sequence shown here is derived from an EMBL/GenBank/DDBJ whole genome shotgun (WGS) entry which is preliminary data.</text>
</comment>
<organism evidence="1 2">
    <name type="scientific">Zophobas morio</name>
    <dbReference type="NCBI Taxonomy" id="2755281"/>
    <lineage>
        <taxon>Eukaryota</taxon>
        <taxon>Metazoa</taxon>
        <taxon>Ecdysozoa</taxon>
        <taxon>Arthropoda</taxon>
        <taxon>Hexapoda</taxon>
        <taxon>Insecta</taxon>
        <taxon>Pterygota</taxon>
        <taxon>Neoptera</taxon>
        <taxon>Endopterygota</taxon>
        <taxon>Coleoptera</taxon>
        <taxon>Polyphaga</taxon>
        <taxon>Cucujiformia</taxon>
        <taxon>Tenebrionidae</taxon>
        <taxon>Zophobas</taxon>
    </lineage>
</organism>
<keyword evidence="2" id="KW-1185">Reference proteome</keyword>
<dbReference type="Proteomes" id="UP001168821">
    <property type="component" value="Unassembled WGS sequence"/>
</dbReference>
<name>A0AA38I994_9CUCU</name>
<gene>
    <name evidence="1" type="ORF">Zmor_017979</name>
</gene>
<reference evidence="1" key="1">
    <citation type="journal article" date="2023" name="G3 (Bethesda)">
        <title>Whole genome assemblies of Zophobas morio and Tenebrio molitor.</title>
        <authorList>
            <person name="Kaur S."/>
            <person name="Stinson S.A."/>
            <person name="diCenzo G.C."/>
        </authorList>
    </citation>
    <scope>NUCLEOTIDE SEQUENCE</scope>
    <source>
        <strain evidence="1">QUZm001</strain>
    </source>
</reference>
<accession>A0AA38I994</accession>
<evidence type="ECO:0000313" key="1">
    <source>
        <dbReference type="EMBL" id="KAJ3651975.1"/>
    </source>
</evidence>
<protein>
    <submittedName>
        <fullName evidence="1">Uncharacterized protein</fullName>
    </submittedName>
</protein>
<evidence type="ECO:0000313" key="2">
    <source>
        <dbReference type="Proteomes" id="UP001168821"/>
    </source>
</evidence>
<dbReference type="AlphaFoldDB" id="A0AA38I994"/>
<dbReference type="EMBL" id="JALNTZ010000005">
    <property type="protein sequence ID" value="KAJ3651975.1"/>
    <property type="molecule type" value="Genomic_DNA"/>
</dbReference>
<sequence length="94" mass="10708">MDDVLSEIDEHNAKEKNIIIFNMNESESAAGDLNLVNDIFKHLDVKVDTGKIGIFRLGKERSEDKIRPLKIVLNSKDEVGLILKKSKNLKNFWA</sequence>